<gene>
    <name evidence="6" type="primary">hhoA_1</name>
    <name evidence="6" type="ORF">EC9_00320</name>
</gene>
<dbReference type="Gene3D" id="2.40.10.120">
    <property type="match status" value="1"/>
</dbReference>
<dbReference type="InterPro" id="IPR009003">
    <property type="entry name" value="Peptidase_S1_PA"/>
</dbReference>
<proteinExistence type="inferred from homology"/>
<sequence precursor="true">MKYAFFQLLAFLGVSIGAAFAQDAAAPDDAPAAAKASPGATVSEAVADPESDPQAEAIVRQLRPSLVTIRVKGRDGQQRGLGSGFIVDAEGLIATNLHVISEGRRFTVETADGQSLKVLAVEASDSTHDLALVRVEPQDTKLVPLQLAAADSIAQGATVMALGNPLGLEYSVVQGIVSAIRDVDDRQMIQVAMPIEFGNSGGPLVDAKGQVHGIINMKSAIQERVGFAIPIARLHELRARPNPVVIDRWARLGRLDEKRWTPQAGADWQRSSGMIQVRGSGGGISGRSLCVSSLAIPAKPFEISVSVRLHDETGAAGLIFHRDAKDRHYGFYPSNGRLRLSCFLGPSVFSWQVLAEVESPDFLPGQWNRLKVRIDDQGIKCYVNGKLAIESNDTQLTGGSAGLATFRSTSADFRQFRVGDISEDDQLAGPAQDWFAATASDPQKLDAVSQSELEMLADSRDASVLELARRAIQLQRQAKQMQKLAEDVRRVPVLRALGDLLTEEDEDDLLRGALLVASLDNPDLDIQAYLDRIDQMAGEIREGIAEDADPAARLKQLDRYLFEENGFHGGRDEYYHPANSHLNRVIDDREGLPITMAILYIELGRRLGLEIEGVGLPGHFVVRHVDGEAEGQLIDVFEHGERMSRADAARIVLQFSGRMLEGNDLRPQTTEDILIRVLRNLMGSAGRLRDAEAVLRYIDALVALRPDDGEYRMMRAAARHQTDRDHAALEDLQWLIQNQPPGIDIHEVQEMRDFLLK</sequence>
<dbReference type="AlphaFoldDB" id="A0A517LTD3"/>
<feature type="coiled-coil region" evidence="2">
    <location>
        <begin position="464"/>
        <end position="491"/>
    </location>
</feature>
<dbReference type="InterPro" id="IPR013320">
    <property type="entry name" value="ConA-like_dom_sf"/>
</dbReference>
<dbReference type="KEGG" id="ruv:EC9_00320"/>
<dbReference type="Pfam" id="PF13369">
    <property type="entry name" value="Transglut_core2"/>
    <property type="match status" value="1"/>
</dbReference>
<keyword evidence="2" id="KW-0175">Coiled coil</keyword>
<evidence type="ECO:0000259" key="5">
    <source>
        <dbReference type="Pfam" id="PF13369"/>
    </source>
</evidence>
<evidence type="ECO:0000256" key="3">
    <source>
        <dbReference type="SAM" id="MobiDB-lite"/>
    </source>
</evidence>
<dbReference type="Pfam" id="PF13365">
    <property type="entry name" value="Trypsin_2"/>
    <property type="match status" value="1"/>
</dbReference>
<feature type="region of interest" description="Disordered" evidence="3">
    <location>
        <begin position="30"/>
        <end position="50"/>
    </location>
</feature>
<dbReference type="Gene3D" id="2.60.120.560">
    <property type="entry name" value="Exo-inulinase, domain 1"/>
    <property type="match status" value="1"/>
</dbReference>
<keyword evidence="4" id="KW-0732">Signal</keyword>
<dbReference type="GO" id="GO:0042597">
    <property type="term" value="C:periplasmic space"/>
    <property type="evidence" value="ECO:0007669"/>
    <property type="project" value="TreeGrafter"/>
</dbReference>
<dbReference type="OrthoDB" id="248175at2"/>
<feature type="domain" description="Protein SirB1 N-terminal" evidence="5">
    <location>
        <begin position="528"/>
        <end position="679"/>
    </location>
</feature>
<dbReference type="RefSeq" id="WP_145341325.1">
    <property type="nucleotide sequence ID" value="NZ_CP036261.1"/>
</dbReference>
<protein>
    <submittedName>
        <fullName evidence="6">Serine protease HhoA</fullName>
    </submittedName>
</protein>
<dbReference type="GO" id="GO:0006515">
    <property type="term" value="P:protein quality control for misfolded or incompletely synthesized proteins"/>
    <property type="evidence" value="ECO:0007669"/>
    <property type="project" value="TreeGrafter"/>
</dbReference>
<dbReference type="SUPFAM" id="SSF50494">
    <property type="entry name" value="Trypsin-like serine proteases"/>
    <property type="match status" value="1"/>
</dbReference>
<dbReference type="PRINTS" id="PR00834">
    <property type="entry name" value="PROTEASES2C"/>
</dbReference>
<evidence type="ECO:0000313" key="6">
    <source>
        <dbReference type="EMBL" id="QDS85876.1"/>
    </source>
</evidence>
<dbReference type="SUPFAM" id="SSF49899">
    <property type="entry name" value="Concanavalin A-like lectins/glucanases"/>
    <property type="match status" value="1"/>
</dbReference>
<comment type="similarity">
    <text evidence="1">Belongs to the UPF0162 family.</text>
</comment>
<evidence type="ECO:0000256" key="1">
    <source>
        <dbReference type="ARBA" id="ARBA00007100"/>
    </source>
</evidence>
<dbReference type="EMBL" id="CP036261">
    <property type="protein sequence ID" value="QDS85876.1"/>
    <property type="molecule type" value="Genomic_DNA"/>
</dbReference>
<dbReference type="PANTHER" id="PTHR22939">
    <property type="entry name" value="SERINE PROTEASE FAMILY S1C HTRA-RELATED"/>
    <property type="match status" value="1"/>
</dbReference>
<evidence type="ECO:0000256" key="2">
    <source>
        <dbReference type="SAM" id="Coils"/>
    </source>
</evidence>
<keyword evidence="7" id="KW-1185">Reference proteome</keyword>
<evidence type="ECO:0000256" key="4">
    <source>
        <dbReference type="SAM" id="SignalP"/>
    </source>
</evidence>
<name>A0A517LTD3_9BACT</name>
<dbReference type="PANTHER" id="PTHR22939:SF129">
    <property type="entry name" value="SERINE PROTEASE HTRA2, MITOCHONDRIAL"/>
    <property type="match status" value="1"/>
</dbReference>
<keyword evidence="6" id="KW-0645">Protease</keyword>
<dbReference type="Proteomes" id="UP000319557">
    <property type="component" value="Chromosome"/>
</dbReference>
<evidence type="ECO:0000313" key="7">
    <source>
        <dbReference type="Proteomes" id="UP000319557"/>
    </source>
</evidence>
<feature type="compositionally biased region" description="Low complexity" evidence="3">
    <location>
        <begin position="30"/>
        <end position="40"/>
    </location>
</feature>
<feature type="chain" id="PRO_5021734876" evidence="4">
    <location>
        <begin position="22"/>
        <end position="757"/>
    </location>
</feature>
<dbReference type="InterPro" id="IPR001940">
    <property type="entry name" value="Peptidase_S1C"/>
</dbReference>
<accession>A0A517LTD3</accession>
<keyword evidence="6" id="KW-0378">Hydrolase</keyword>
<feature type="signal peptide" evidence="4">
    <location>
        <begin position="1"/>
        <end position="21"/>
    </location>
</feature>
<reference evidence="6 7" key="1">
    <citation type="submission" date="2019-02" db="EMBL/GenBank/DDBJ databases">
        <title>Deep-cultivation of Planctomycetes and their phenomic and genomic characterization uncovers novel biology.</title>
        <authorList>
            <person name="Wiegand S."/>
            <person name="Jogler M."/>
            <person name="Boedeker C."/>
            <person name="Pinto D."/>
            <person name="Vollmers J."/>
            <person name="Rivas-Marin E."/>
            <person name="Kohn T."/>
            <person name="Peeters S.H."/>
            <person name="Heuer A."/>
            <person name="Rast P."/>
            <person name="Oberbeckmann S."/>
            <person name="Bunk B."/>
            <person name="Jeske O."/>
            <person name="Meyerdierks A."/>
            <person name="Storesund J.E."/>
            <person name="Kallscheuer N."/>
            <person name="Luecker S."/>
            <person name="Lage O.M."/>
            <person name="Pohl T."/>
            <person name="Merkel B.J."/>
            <person name="Hornburger P."/>
            <person name="Mueller R.-W."/>
            <person name="Bruemmer F."/>
            <person name="Labrenz M."/>
            <person name="Spormann A.M."/>
            <person name="Op den Camp H."/>
            <person name="Overmann J."/>
            <person name="Amann R."/>
            <person name="Jetten M.S.M."/>
            <person name="Mascher T."/>
            <person name="Medema M.H."/>
            <person name="Devos D.P."/>
            <person name="Kaster A.-K."/>
            <person name="Ovreas L."/>
            <person name="Rohde M."/>
            <person name="Galperin M.Y."/>
            <person name="Jogler C."/>
        </authorList>
    </citation>
    <scope>NUCLEOTIDE SEQUENCE [LARGE SCALE GENOMIC DNA]</scope>
    <source>
        <strain evidence="6 7">EC9</strain>
    </source>
</reference>
<organism evidence="6 7">
    <name type="scientific">Rosistilla ulvae</name>
    <dbReference type="NCBI Taxonomy" id="1930277"/>
    <lineage>
        <taxon>Bacteria</taxon>
        <taxon>Pseudomonadati</taxon>
        <taxon>Planctomycetota</taxon>
        <taxon>Planctomycetia</taxon>
        <taxon>Pirellulales</taxon>
        <taxon>Pirellulaceae</taxon>
        <taxon>Rosistilla</taxon>
    </lineage>
</organism>
<dbReference type="GO" id="GO:0004252">
    <property type="term" value="F:serine-type endopeptidase activity"/>
    <property type="evidence" value="ECO:0007669"/>
    <property type="project" value="InterPro"/>
</dbReference>
<dbReference type="InterPro" id="IPR032698">
    <property type="entry name" value="SirB1_N"/>
</dbReference>